<evidence type="ECO:0000256" key="3">
    <source>
        <dbReference type="ARBA" id="ARBA00023082"/>
    </source>
</evidence>
<feature type="domain" description="RNA polymerase sigma-70 region 2" evidence="6">
    <location>
        <begin position="31"/>
        <end position="94"/>
    </location>
</feature>
<dbReference type="GO" id="GO:0006352">
    <property type="term" value="P:DNA-templated transcription initiation"/>
    <property type="evidence" value="ECO:0007669"/>
    <property type="project" value="InterPro"/>
</dbReference>
<name>A0AAW6U3N8_9BACT</name>
<dbReference type="PANTHER" id="PTHR43133:SF8">
    <property type="entry name" value="RNA POLYMERASE SIGMA FACTOR HI_1459-RELATED"/>
    <property type="match status" value="1"/>
</dbReference>
<reference evidence="8" key="1">
    <citation type="submission" date="2023-05" db="EMBL/GenBank/DDBJ databases">
        <title>Anaerotaeda fermentans gen. nov., sp. nov., a novel anaerobic planctomycete of the new family within the order Sedimentisphaerales isolated from Taman Peninsula, Russia.</title>
        <authorList>
            <person name="Khomyakova M.A."/>
            <person name="Merkel A.Y."/>
            <person name="Slobodkin A.I."/>
        </authorList>
    </citation>
    <scope>NUCLEOTIDE SEQUENCE</scope>
    <source>
        <strain evidence="8">M17dextr</strain>
    </source>
</reference>
<dbReference type="InterPro" id="IPR014284">
    <property type="entry name" value="RNA_pol_sigma-70_dom"/>
</dbReference>
<comment type="caution">
    <text evidence="8">The sequence shown here is derived from an EMBL/GenBank/DDBJ whole genome shotgun (WGS) entry which is preliminary data.</text>
</comment>
<dbReference type="RefSeq" id="WP_349245969.1">
    <property type="nucleotide sequence ID" value="NZ_JASCXX010000022.1"/>
</dbReference>
<dbReference type="EMBL" id="JASCXX010000022">
    <property type="protein sequence ID" value="MDI6450558.1"/>
    <property type="molecule type" value="Genomic_DNA"/>
</dbReference>
<dbReference type="InterPro" id="IPR007627">
    <property type="entry name" value="RNA_pol_sigma70_r2"/>
</dbReference>
<evidence type="ECO:0000313" key="8">
    <source>
        <dbReference type="EMBL" id="MDI6450558.1"/>
    </source>
</evidence>
<dbReference type="InterPro" id="IPR039425">
    <property type="entry name" value="RNA_pol_sigma-70-like"/>
</dbReference>
<organism evidence="8 9">
    <name type="scientific">Anaerobaca lacustris</name>
    <dbReference type="NCBI Taxonomy" id="3044600"/>
    <lineage>
        <taxon>Bacteria</taxon>
        <taxon>Pseudomonadati</taxon>
        <taxon>Planctomycetota</taxon>
        <taxon>Phycisphaerae</taxon>
        <taxon>Sedimentisphaerales</taxon>
        <taxon>Anaerobacaceae</taxon>
        <taxon>Anaerobaca</taxon>
    </lineage>
</organism>
<dbReference type="Pfam" id="PF04542">
    <property type="entry name" value="Sigma70_r2"/>
    <property type="match status" value="1"/>
</dbReference>
<dbReference type="InterPro" id="IPR036388">
    <property type="entry name" value="WH-like_DNA-bd_sf"/>
</dbReference>
<dbReference type="Gene3D" id="1.10.10.10">
    <property type="entry name" value="Winged helix-like DNA-binding domain superfamily/Winged helix DNA-binding domain"/>
    <property type="match status" value="1"/>
</dbReference>
<comment type="similarity">
    <text evidence="1">Belongs to the sigma-70 factor family. ECF subfamily.</text>
</comment>
<evidence type="ECO:0000259" key="6">
    <source>
        <dbReference type="Pfam" id="PF04542"/>
    </source>
</evidence>
<evidence type="ECO:0000256" key="5">
    <source>
        <dbReference type="ARBA" id="ARBA00023163"/>
    </source>
</evidence>
<evidence type="ECO:0000313" key="9">
    <source>
        <dbReference type="Proteomes" id="UP001431776"/>
    </source>
</evidence>
<dbReference type="SUPFAM" id="SSF88946">
    <property type="entry name" value="Sigma2 domain of RNA polymerase sigma factors"/>
    <property type="match status" value="1"/>
</dbReference>
<dbReference type="Pfam" id="PF08281">
    <property type="entry name" value="Sigma70_r4_2"/>
    <property type="match status" value="1"/>
</dbReference>
<dbReference type="PANTHER" id="PTHR43133">
    <property type="entry name" value="RNA POLYMERASE ECF-TYPE SIGMA FACTO"/>
    <property type="match status" value="1"/>
</dbReference>
<accession>A0AAW6U3N8</accession>
<feature type="domain" description="RNA polymerase sigma factor 70 region 4 type 2" evidence="7">
    <location>
        <begin position="125"/>
        <end position="176"/>
    </location>
</feature>
<evidence type="ECO:0000259" key="7">
    <source>
        <dbReference type="Pfam" id="PF08281"/>
    </source>
</evidence>
<evidence type="ECO:0000256" key="2">
    <source>
        <dbReference type="ARBA" id="ARBA00023015"/>
    </source>
</evidence>
<proteinExistence type="inferred from homology"/>
<dbReference type="GO" id="GO:0003677">
    <property type="term" value="F:DNA binding"/>
    <property type="evidence" value="ECO:0007669"/>
    <property type="project" value="UniProtKB-KW"/>
</dbReference>
<dbReference type="GO" id="GO:0016987">
    <property type="term" value="F:sigma factor activity"/>
    <property type="evidence" value="ECO:0007669"/>
    <property type="project" value="UniProtKB-KW"/>
</dbReference>
<keyword evidence="2" id="KW-0805">Transcription regulation</keyword>
<keyword evidence="5" id="KW-0804">Transcription</keyword>
<keyword evidence="4" id="KW-0238">DNA-binding</keyword>
<evidence type="ECO:0000256" key="4">
    <source>
        <dbReference type="ARBA" id="ARBA00023125"/>
    </source>
</evidence>
<evidence type="ECO:0000256" key="1">
    <source>
        <dbReference type="ARBA" id="ARBA00010641"/>
    </source>
</evidence>
<dbReference type="Proteomes" id="UP001431776">
    <property type="component" value="Unassembled WGS sequence"/>
</dbReference>
<gene>
    <name evidence="8" type="ORF">QJ522_15990</name>
</gene>
<dbReference type="InterPro" id="IPR013325">
    <property type="entry name" value="RNA_pol_sigma_r2"/>
</dbReference>
<protein>
    <submittedName>
        <fullName evidence="8">RNA polymerase sigma factor</fullName>
    </submittedName>
</protein>
<dbReference type="AlphaFoldDB" id="A0AAW6U3N8"/>
<keyword evidence="9" id="KW-1185">Reference proteome</keyword>
<dbReference type="InterPro" id="IPR013324">
    <property type="entry name" value="RNA_pol_sigma_r3/r4-like"/>
</dbReference>
<sequence length="187" mass="21824">MFDRTVRCDLLWAPGLSEAVDVSQRWILTAMERHGSELVTMLWRILGNEQDVCDAYQTTFLQLAHRDDRRQPRHIKAYLFRTASNAAITMLRRRVVESRTLSEMEIRARHAESTQPDFDARRLTERLRHLIAELPDHLRSVIALRDLGELPYEEVARTLQISTGTARVYRCKAVQLLAAWMNREVQP</sequence>
<keyword evidence="3" id="KW-0731">Sigma factor</keyword>
<dbReference type="InterPro" id="IPR013249">
    <property type="entry name" value="RNA_pol_sigma70_r4_t2"/>
</dbReference>
<dbReference type="NCBIfam" id="TIGR02937">
    <property type="entry name" value="sigma70-ECF"/>
    <property type="match status" value="1"/>
</dbReference>
<dbReference type="SUPFAM" id="SSF88659">
    <property type="entry name" value="Sigma3 and sigma4 domains of RNA polymerase sigma factors"/>
    <property type="match status" value="1"/>
</dbReference>
<dbReference type="Gene3D" id="1.10.1740.10">
    <property type="match status" value="1"/>
</dbReference>